<dbReference type="InterPro" id="IPR012433">
    <property type="entry name" value="Imm11"/>
</dbReference>
<dbReference type="KEGG" id="bwh:A9C19_13480"/>
<accession>A0A1L3MTK2</accession>
<name>A0A1L3MTK2_9BACI</name>
<organism evidence="2 3">
    <name type="scientific">Bacillus weihaiensis</name>
    <dbReference type="NCBI Taxonomy" id="1547283"/>
    <lineage>
        <taxon>Bacteria</taxon>
        <taxon>Bacillati</taxon>
        <taxon>Bacillota</taxon>
        <taxon>Bacilli</taxon>
        <taxon>Bacillales</taxon>
        <taxon>Bacillaceae</taxon>
        <taxon>Bacillus</taxon>
    </lineage>
</organism>
<dbReference type="RefSeq" id="WP_072580471.1">
    <property type="nucleotide sequence ID" value="NZ_CP016020.1"/>
</dbReference>
<reference evidence="2 3" key="1">
    <citation type="journal article" date="2016" name="Sci. Rep.">
        <title>Complete genome sequence and transcriptomic analysis of a novel marine strain Bacillus weihaiensis reveals the mechanism of brown algae degradation.</title>
        <authorList>
            <person name="Zhu Y."/>
            <person name="Chen P."/>
            <person name="Bao Y."/>
            <person name="Men Y."/>
            <person name="Zeng Y."/>
            <person name="Yang J."/>
            <person name="Sun J."/>
            <person name="Sun Y."/>
        </authorList>
    </citation>
    <scope>NUCLEOTIDE SEQUENCE [LARGE SCALE GENOMIC DNA]</scope>
    <source>
        <strain evidence="2 3">Alg07</strain>
    </source>
</reference>
<feature type="domain" description="Immunity MXAN-0049 protein" evidence="1">
    <location>
        <begin position="10"/>
        <end position="185"/>
    </location>
</feature>
<evidence type="ECO:0000259" key="1">
    <source>
        <dbReference type="Pfam" id="PF07791"/>
    </source>
</evidence>
<dbReference type="AlphaFoldDB" id="A0A1L3MTK2"/>
<protein>
    <submittedName>
        <fullName evidence="2">Maleate cis-trans isomerase</fullName>
    </submittedName>
</protein>
<dbReference type="Pfam" id="PF07791">
    <property type="entry name" value="Imm11"/>
    <property type="match status" value="1"/>
</dbReference>
<keyword evidence="2" id="KW-0413">Isomerase</keyword>
<proteinExistence type="predicted"/>
<dbReference type="GO" id="GO:0016853">
    <property type="term" value="F:isomerase activity"/>
    <property type="evidence" value="ECO:0007669"/>
    <property type="project" value="UniProtKB-KW"/>
</dbReference>
<sequence>MKYFKLILDDCNDNDVVVHCEDTHGFEQYELKEGNFLENWNDNITFYFNLHDGNRFTDYLANNLGWFIVSKKFKDLIKKFEEGVQFLPVNIVDFEGKYKIENHEYFVANVLGVVDALNLENSDYSVMDLDGEKIYSVRKYAVSEDKINNKNLFKLKGDEIPLFVSETFKQLVEESNITGCEFLEIRNIL</sequence>
<evidence type="ECO:0000313" key="3">
    <source>
        <dbReference type="Proteomes" id="UP000181936"/>
    </source>
</evidence>
<dbReference type="STRING" id="1547283.A9C19_13480"/>
<keyword evidence="3" id="KW-1185">Reference proteome</keyword>
<evidence type="ECO:0000313" key="2">
    <source>
        <dbReference type="EMBL" id="APH05678.1"/>
    </source>
</evidence>
<dbReference type="EMBL" id="CP016020">
    <property type="protein sequence ID" value="APH05678.1"/>
    <property type="molecule type" value="Genomic_DNA"/>
</dbReference>
<dbReference type="OrthoDB" id="5356505at2"/>
<gene>
    <name evidence="2" type="ORF">A9C19_13480</name>
</gene>
<dbReference type="Proteomes" id="UP000181936">
    <property type="component" value="Chromosome"/>
</dbReference>